<reference evidence="1 3" key="1">
    <citation type="submission" date="2014-06" db="EMBL/GenBank/DDBJ databases">
        <title>Genomes of Alteromonas australica, a world apart.</title>
        <authorList>
            <person name="Gonzaga A."/>
            <person name="Lopez-Perez M."/>
            <person name="Rodriguez-Valera F."/>
        </authorList>
    </citation>
    <scope>NUCLEOTIDE SEQUENCE [LARGE SCALE GENOMIC DNA]</scope>
    <source>
        <strain evidence="1 3">H 17</strain>
    </source>
</reference>
<dbReference type="KEGG" id="aal:EP13_10680"/>
<reference evidence="2 4" key="2">
    <citation type="journal article" date="2018" name="Nat. Biotechnol.">
        <title>A standardized bacterial taxonomy based on genome phylogeny substantially revises the tree of life.</title>
        <authorList>
            <person name="Parks D.H."/>
            <person name="Chuvochina M."/>
            <person name="Waite D.W."/>
            <person name="Rinke C."/>
            <person name="Skarshewski A."/>
            <person name="Chaumeil P.A."/>
            <person name="Hugenholtz P."/>
        </authorList>
    </citation>
    <scope>NUCLEOTIDE SEQUENCE [LARGE SCALE GENOMIC DNA]</scope>
    <source>
        <strain evidence="2">UBA11978</strain>
    </source>
</reference>
<sequence>MSTLTVRLPDDKHNRLKALAAHKKLSLNKLIEELSTQAIAEFDTEVRFKAIAATGDKKKGLELLDKLDSHFGS</sequence>
<dbReference type="EMBL" id="CP008849">
    <property type="protein sequence ID" value="AIF99108.1"/>
    <property type="molecule type" value="Genomic_DNA"/>
</dbReference>
<dbReference type="InterPro" id="IPR010985">
    <property type="entry name" value="Ribbon_hlx_hlx"/>
</dbReference>
<dbReference type="RefSeq" id="WP_012517112.1">
    <property type="nucleotide sequence ID" value="NZ_CAJXAX010000014.1"/>
</dbReference>
<dbReference type="STRING" id="589873.EP12_11345"/>
<dbReference type="PATRIC" id="fig|589873.4.peg.2442"/>
<dbReference type="AlphaFoldDB" id="A0A075NZZ3"/>
<name>A0A075NZZ3_9ALTE</name>
<evidence type="ECO:0000313" key="3">
    <source>
        <dbReference type="Proteomes" id="UP000056090"/>
    </source>
</evidence>
<dbReference type="GO" id="GO:0006355">
    <property type="term" value="P:regulation of DNA-templated transcription"/>
    <property type="evidence" value="ECO:0007669"/>
    <property type="project" value="InterPro"/>
</dbReference>
<dbReference type="SUPFAM" id="SSF47598">
    <property type="entry name" value="Ribbon-helix-helix"/>
    <property type="match status" value="1"/>
</dbReference>
<protein>
    <submittedName>
        <fullName evidence="1">CopG family transcriptional regulator</fullName>
    </submittedName>
    <submittedName>
        <fullName evidence="2">Toxin-antitoxin system HicB family antitoxin</fullName>
    </submittedName>
</protein>
<dbReference type="GeneID" id="78255370"/>
<evidence type="ECO:0000313" key="1">
    <source>
        <dbReference type="EMBL" id="AIF99108.1"/>
    </source>
</evidence>
<dbReference type="EMBL" id="DNAN01000273">
    <property type="protein sequence ID" value="HAW75651.1"/>
    <property type="molecule type" value="Genomic_DNA"/>
</dbReference>
<dbReference type="eggNOG" id="ENOG50330H3">
    <property type="taxonomic scope" value="Bacteria"/>
</dbReference>
<evidence type="ECO:0000313" key="4">
    <source>
        <dbReference type="Proteomes" id="UP000263517"/>
    </source>
</evidence>
<dbReference type="InterPro" id="IPR008651">
    <property type="entry name" value="Uncharacterised_HicB"/>
</dbReference>
<organism evidence="1 3">
    <name type="scientific">Alteromonas australica</name>
    <dbReference type="NCBI Taxonomy" id="589873"/>
    <lineage>
        <taxon>Bacteria</taxon>
        <taxon>Pseudomonadati</taxon>
        <taxon>Pseudomonadota</taxon>
        <taxon>Gammaproteobacteria</taxon>
        <taxon>Alteromonadales</taxon>
        <taxon>Alteromonadaceae</taxon>
        <taxon>Alteromonas/Salinimonas group</taxon>
        <taxon>Alteromonas</taxon>
    </lineage>
</organism>
<accession>A0A075NZZ3</accession>
<gene>
    <name evidence="2" type="ORF">DCW74_07950</name>
    <name evidence="1" type="ORF">EP13_10680</name>
</gene>
<dbReference type="KEGG" id="aaus:EP12_11345"/>
<dbReference type="Proteomes" id="UP000056090">
    <property type="component" value="Chromosome"/>
</dbReference>
<dbReference type="Pfam" id="PF05534">
    <property type="entry name" value="HicB"/>
    <property type="match status" value="1"/>
</dbReference>
<proteinExistence type="predicted"/>
<evidence type="ECO:0000313" key="2">
    <source>
        <dbReference type="EMBL" id="HAW75651.1"/>
    </source>
</evidence>
<keyword evidence="3" id="KW-1185">Reference proteome</keyword>
<dbReference type="Proteomes" id="UP000263517">
    <property type="component" value="Unassembled WGS sequence"/>
</dbReference>